<accession>A0A291QQ58</accession>
<dbReference type="EMBL" id="CP023777">
    <property type="protein sequence ID" value="ATL46055.1"/>
    <property type="molecule type" value="Genomic_DNA"/>
</dbReference>
<dbReference type="RefSeq" id="WP_098192445.1">
    <property type="nucleotide sequence ID" value="NZ_CP023777.1"/>
</dbReference>
<organism evidence="2 3">
    <name type="scientific">Chitinophaga caeni</name>
    <dbReference type="NCBI Taxonomy" id="2029983"/>
    <lineage>
        <taxon>Bacteria</taxon>
        <taxon>Pseudomonadati</taxon>
        <taxon>Bacteroidota</taxon>
        <taxon>Chitinophagia</taxon>
        <taxon>Chitinophagales</taxon>
        <taxon>Chitinophagaceae</taxon>
        <taxon>Chitinophaga</taxon>
    </lineage>
</organism>
<dbReference type="OrthoDB" id="1095195at2"/>
<sequence length="479" mass="53134">MKSSYIFILFFSFIFMASCVKDDSTHDLETLNQIEINDTTATGVILQFDTLTIVPEIEQSIPVPEDELLYAWTLRAEDGYGDLVFLDSSRNLHKPIGVLPGDYTVTYRVTVKSTGVMFMKLFPLKVINRFSLGWLLLEDNSGTGDISIVLPNDTVVNHIYSELNPGEPLNMPLKEIGITDTYAGKYINIFSENQGIRLDYDVLLKDSEMKDWFWEAPTNLHPEKFTRLSSSLANIINNGLLHIYVAGGFPGDVKYMNALPFPGGKGADYALAPFIGIGPGPYDGKTSYTGLYYDTKTKGFLYLTGASLIPQFQFFNAPTASGAFNMNEIGKELLSMDLAYKANMYNNVFKDENGELFLYQVELANSEPATLMQNITAVNPSLKGATMFASSVLLPQVYCVKGQNIYLYEIPSNTSTPILSIAAGETVTKLKINSTSMQVATWDGAHGHFYIYDIDAYGKLSLSKEFSGFGKIVDFVYKG</sequence>
<dbReference type="PROSITE" id="PS51257">
    <property type="entry name" value="PROKAR_LIPOPROTEIN"/>
    <property type="match status" value="1"/>
</dbReference>
<reference evidence="2 3" key="1">
    <citation type="submission" date="2017-10" db="EMBL/GenBank/DDBJ databases">
        <title>Paenichitinophaga pekingensis gen. nov., sp. nov., isolated from activated sludge.</title>
        <authorList>
            <person name="Jin D."/>
            <person name="Kong X."/>
            <person name="Deng Y."/>
            <person name="Bai Z."/>
        </authorList>
    </citation>
    <scope>NUCLEOTIDE SEQUENCE [LARGE SCALE GENOMIC DNA]</scope>
    <source>
        <strain evidence="2 3">13</strain>
    </source>
</reference>
<protein>
    <submittedName>
        <fullName evidence="2">Uncharacterized protein</fullName>
    </submittedName>
</protein>
<dbReference type="KEGG" id="cbae:COR50_02130"/>
<dbReference type="Pfam" id="PF16407">
    <property type="entry name" value="PKD_2"/>
    <property type="match status" value="1"/>
</dbReference>
<feature type="signal peptide" evidence="1">
    <location>
        <begin position="1"/>
        <end position="17"/>
    </location>
</feature>
<dbReference type="InterPro" id="IPR032183">
    <property type="entry name" value="PKD-like"/>
</dbReference>
<keyword evidence="1" id="KW-0732">Signal</keyword>
<feature type="chain" id="PRO_5012629386" evidence="1">
    <location>
        <begin position="18"/>
        <end position="479"/>
    </location>
</feature>
<gene>
    <name evidence="2" type="ORF">COR50_02130</name>
</gene>
<evidence type="ECO:0000313" key="3">
    <source>
        <dbReference type="Proteomes" id="UP000220133"/>
    </source>
</evidence>
<dbReference type="Proteomes" id="UP000220133">
    <property type="component" value="Chromosome"/>
</dbReference>
<evidence type="ECO:0000313" key="2">
    <source>
        <dbReference type="EMBL" id="ATL46055.1"/>
    </source>
</evidence>
<name>A0A291QQ58_9BACT</name>
<proteinExistence type="predicted"/>
<dbReference type="AlphaFoldDB" id="A0A291QQ58"/>
<keyword evidence="3" id="KW-1185">Reference proteome</keyword>
<evidence type="ECO:0000256" key="1">
    <source>
        <dbReference type="SAM" id="SignalP"/>
    </source>
</evidence>